<dbReference type="PANTHER" id="PTHR47331">
    <property type="entry name" value="PHD-TYPE DOMAIN-CONTAINING PROTEIN"/>
    <property type="match status" value="1"/>
</dbReference>
<dbReference type="InterPro" id="IPR040676">
    <property type="entry name" value="DUF5641"/>
</dbReference>
<organism evidence="2 3">
    <name type="scientific">Paragonimus heterotremus</name>
    <dbReference type="NCBI Taxonomy" id="100268"/>
    <lineage>
        <taxon>Eukaryota</taxon>
        <taxon>Metazoa</taxon>
        <taxon>Spiralia</taxon>
        <taxon>Lophotrochozoa</taxon>
        <taxon>Platyhelminthes</taxon>
        <taxon>Trematoda</taxon>
        <taxon>Digenea</taxon>
        <taxon>Plagiorchiida</taxon>
        <taxon>Troglotremata</taxon>
        <taxon>Troglotrematidae</taxon>
        <taxon>Paragonimus</taxon>
    </lineage>
</organism>
<name>A0A8J4WDN8_9TREM</name>
<evidence type="ECO:0000313" key="3">
    <source>
        <dbReference type="Proteomes" id="UP000748531"/>
    </source>
</evidence>
<protein>
    <recommendedName>
        <fullName evidence="1">DUF5641 domain-containing protein</fullName>
    </recommendedName>
</protein>
<keyword evidence="3" id="KW-1185">Reference proteome</keyword>
<reference evidence="2" key="1">
    <citation type="submission" date="2019-05" db="EMBL/GenBank/DDBJ databases">
        <title>Annotation for the trematode Paragonimus heterotremus.</title>
        <authorList>
            <person name="Choi Y.-J."/>
        </authorList>
    </citation>
    <scope>NUCLEOTIDE SEQUENCE</scope>
    <source>
        <strain evidence="2">LC</strain>
    </source>
</reference>
<dbReference type="OrthoDB" id="6145901at2759"/>
<dbReference type="PANTHER" id="PTHR47331:SF1">
    <property type="entry name" value="GAG-LIKE PROTEIN"/>
    <property type="match status" value="1"/>
</dbReference>
<dbReference type="Pfam" id="PF18701">
    <property type="entry name" value="DUF5641"/>
    <property type="match status" value="1"/>
</dbReference>
<comment type="caution">
    <text evidence="2">The sequence shown here is derived from an EMBL/GenBank/DDBJ whole genome shotgun (WGS) entry which is preliminary data.</text>
</comment>
<evidence type="ECO:0000259" key="1">
    <source>
        <dbReference type="Pfam" id="PF18701"/>
    </source>
</evidence>
<feature type="domain" description="DUF5641" evidence="1">
    <location>
        <begin position="78"/>
        <end position="130"/>
    </location>
</feature>
<evidence type="ECO:0000313" key="2">
    <source>
        <dbReference type="EMBL" id="KAF5395916.1"/>
    </source>
</evidence>
<proteinExistence type="predicted"/>
<dbReference type="EMBL" id="LUCH01009843">
    <property type="protein sequence ID" value="KAF5395916.1"/>
    <property type="molecule type" value="Genomic_DNA"/>
</dbReference>
<sequence>MRPREQMQVFTTQGSVSWFHCFLLPCSWSTLLQKIARLHQICGHVTPSYLRRLHYLLMLKPIPPGNVLTTTGSKLTGRWRQTQHLADVGWSRWIKEYVPDLQKHRKWTTQVRDLGAEDLVLMTNKSMPRGQ</sequence>
<dbReference type="AlphaFoldDB" id="A0A8J4WDN8"/>
<dbReference type="Proteomes" id="UP000748531">
    <property type="component" value="Unassembled WGS sequence"/>
</dbReference>
<accession>A0A8J4WDN8</accession>
<gene>
    <name evidence="2" type="ORF">PHET_11025</name>
</gene>